<evidence type="ECO:0008006" key="7">
    <source>
        <dbReference type="Google" id="ProtNLM"/>
    </source>
</evidence>
<dbReference type="SUPFAM" id="SSF51445">
    <property type="entry name" value="(Trans)glycosidases"/>
    <property type="match status" value="1"/>
</dbReference>
<keyword evidence="6" id="KW-1185">Reference proteome</keyword>
<sequence>MTLEEKISQMAQIDKHQTGIPMLYKIDSMHGHNSLYKATLFPTMSALGKLDPELVKRIGVATTVCRDPRWGRCYESYSEDHKIVEQMTEIINGLQGEIPPNSRKDVSYIGGRRDKVAACAKNFVGDGRTIHGIDENNTVIDWHELLSIHMPGYYHSIIKGVATVMVSYSSWNSEKVHGNKNLITNFLKGTLNFKTFFSHFFASNSAGICHFRLDGVDRMTYLWSSNYSNSLLTAINAAIDVVSILFEWPLTYMYLCRYRSKSLTDGTTAGITILNAVSTAVDPSTEIVYSENPDDALVKANSFSYAIVVVGEPPYAEGSGDNLNLTIPEPGLRTMTNVCRSTKCIVVLISGRSIVIEPYLSSINALVAAWLPRTEGQAVADVLFGDYGFTGKLPRTWFKTVDQLPMNVGDKHYDPLFPFGFGLTTKPIGSS</sequence>
<evidence type="ECO:0000256" key="1">
    <source>
        <dbReference type="ARBA" id="ARBA00022801"/>
    </source>
</evidence>
<evidence type="ECO:0000313" key="6">
    <source>
        <dbReference type="Proteomes" id="UP000826271"/>
    </source>
</evidence>
<name>A0AAV6WKQ7_9LAMI</name>
<dbReference type="InterPro" id="IPR002772">
    <property type="entry name" value="Glyco_hydro_3_C"/>
</dbReference>
<evidence type="ECO:0000259" key="4">
    <source>
        <dbReference type="Pfam" id="PF01915"/>
    </source>
</evidence>
<feature type="domain" description="Glycoside hydrolase family 3 N-terminal" evidence="3">
    <location>
        <begin position="8"/>
        <end position="194"/>
    </location>
</feature>
<reference evidence="5" key="1">
    <citation type="submission" date="2019-10" db="EMBL/GenBank/DDBJ databases">
        <authorList>
            <person name="Zhang R."/>
            <person name="Pan Y."/>
            <person name="Wang J."/>
            <person name="Ma R."/>
            <person name="Yu S."/>
        </authorList>
    </citation>
    <scope>NUCLEOTIDE SEQUENCE</scope>
    <source>
        <strain evidence="5">LA-IB0</strain>
        <tissue evidence="5">Leaf</tissue>
    </source>
</reference>
<dbReference type="PANTHER" id="PTHR30620:SF77">
    <property type="entry name" value="LYSOSOMAL BETA GLUCOSIDASE-LIKE"/>
    <property type="match status" value="1"/>
</dbReference>
<keyword evidence="2" id="KW-0326">Glycosidase</keyword>
<dbReference type="GO" id="GO:0008422">
    <property type="term" value="F:beta-glucosidase activity"/>
    <property type="evidence" value="ECO:0007669"/>
    <property type="project" value="TreeGrafter"/>
</dbReference>
<protein>
    <recommendedName>
        <fullName evidence="7">Glycoside hydrolase family 3 C-terminal domain-containing protein</fullName>
    </recommendedName>
</protein>
<evidence type="ECO:0000256" key="2">
    <source>
        <dbReference type="ARBA" id="ARBA00023295"/>
    </source>
</evidence>
<evidence type="ECO:0000313" key="5">
    <source>
        <dbReference type="EMBL" id="KAG8367493.1"/>
    </source>
</evidence>
<dbReference type="InterPro" id="IPR051915">
    <property type="entry name" value="Cellulose_Degrad_GH3"/>
</dbReference>
<dbReference type="SUPFAM" id="SSF52279">
    <property type="entry name" value="Beta-D-glucan exohydrolase, C-terminal domain"/>
    <property type="match status" value="1"/>
</dbReference>
<dbReference type="Pfam" id="PF00933">
    <property type="entry name" value="Glyco_hydro_3"/>
    <property type="match status" value="1"/>
</dbReference>
<accession>A0AAV6WKQ7</accession>
<feature type="domain" description="Glycoside hydrolase family 3 C-terminal" evidence="4">
    <location>
        <begin position="223"/>
        <end position="424"/>
    </location>
</feature>
<dbReference type="Proteomes" id="UP000826271">
    <property type="component" value="Unassembled WGS sequence"/>
</dbReference>
<dbReference type="Gene3D" id="3.40.50.1700">
    <property type="entry name" value="Glycoside hydrolase family 3 C-terminal domain"/>
    <property type="match status" value="1"/>
</dbReference>
<dbReference type="InterPro" id="IPR036881">
    <property type="entry name" value="Glyco_hydro_3_C_sf"/>
</dbReference>
<dbReference type="EMBL" id="WHWC01000016">
    <property type="protein sequence ID" value="KAG8367493.1"/>
    <property type="molecule type" value="Genomic_DNA"/>
</dbReference>
<dbReference type="PANTHER" id="PTHR30620">
    <property type="entry name" value="PERIPLASMIC BETA-GLUCOSIDASE-RELATED"/>
    <property type="match status" value="1"/>
</dbReference>
<dbReference type="GO" id="GO:0009251">
    <property type="term" value="P:glucan catabolic process"/>
    <property type="evidence" value="ECO:0007669"/>
    <property type="project" value="TreeGrafter"/>
</dbReference>
<dbReference type="Pfam" id="PF01915">
    <property type="entry name" value="Glyco_hydro_3_C"/>
    <property type="match status" value="1"/>
</dbReference>
<keyword evidence="1" id="KW-0378">Hydrolase</keyword>
<organism evidence="5 6">
    <name type="scientific">Buddleja alternifolia</name>
    <dbReference type="NCBI Taxonomy" id="168488"/>
    <lineage>
        <taxon>Eukaryota</taxon>
        <taxon>Viridiplantae</taxon>
        <taxon>Streptophyta</taxon>
        <taxon>Embryophyta</taxon>
        <taxon>Tracheophyta</taxon>
        <taxon>Spermatophyta</taxon>
        <taxon>Magnoliopsida</taxon>
        <taxon>eudicotyledons</taxon>
        <taxon>Gunneridae</taxon>
        <taxon>Pentapetalae</taxon>
        <taxon>asterids</taxon>
        <taxon>lamiids</taxon>
        <taxon>Lamiales</taxon>
        <taxon>Scrophulariaceae</taxon>
        <taxon>Buddlejeae</taxon>
        <taxon>Buddleja</taxon>
    </lineage>
</organism>
<evidence type="ECO:0000259" key="3">
    <source>
        <dbReference type="Pfam" id="PF00933"/>
    </source>
</evidence>
<dbReference type="InterPro" id="IPR017853">
    <property type="entry name" value="GH"/>
</dbReference>
<dbReference type="AlphaFoldDB" id="A0AAV6WKQ7"/>
<comment type="caution">
    <text evidence="5">The sequence shown here is derived from an EMBL/GenBank/DDBJ whole genome shotgun (WGS) entry which is preliminary data.</text>
</comment>
<dbReference type="InterPro" id="IPR001764">
    <property type="entry name" value="Glyco_hydro_3_N"/>
</dbReference>
<dbReference type="Gene3D" id="3.20.20.300">
    <property type="entry name" value="Glycoside hydrolase, family 3, N-terminal domain"/>
    <property type="match status" value="1"/>
</dbReference>
<dbReference type="InterPro" id="IPR036962">
    <property type="entry name" value="Glyco_hydro_3_N_sf"/>
</dbReference>
<proteinExistence type="predicted"/>
<gene>
    <name evidence="5" type="ORF">BUALT_Bualt16G0077700</name>
</gene>